<evidence type="ECO:0000313" key="2">
    <source>
        <dbReference type="EMBL" id="SDF93448.1"/>
    </source>
</evidence>
<evidence type="ECO:0000313" key="3">
    <source>
        <dbReference type="Proteomes" id="UP000182284"/>
    </source>
</evidence>
<sequence length="132" mass="14645">MGQNWVETETAGCDLGDVRLNRRLGARLVALGERPGKSLPKAFQHWSNTKAAYRFLSNGNVSEDKILEGHFTASALRIQTTDGHCAVLSIRYATMTVRPTIGKQRKYHHQNIQIIRAEECDPPVDRAPSSGS</sequence>
<dbReference type="InterPro" id="IPR012337">
    <property type="entry name" value="RNaseH-like_sf"/>
</dbReference>
<feature type="domain" description="Transposase Tn5-like N-terminal" evidence="1">
    <location>
        <begin position="3"/>
        <end position="61"/>
    </location>
</feature>
<reference evidence="2 3" key="1">
    <citation type="submission" date="2016-10" db="EMBL/GenBank/DDBJ databases">
        <authorList>
            <person name="de Groot N.N."/>
        </authorList>
    </citation>
    <scope>NUCLEOTIDE SEQUENCE [LARGE SCALE GENOMIC DNA]</scope>
    <source>
        <strain evidence="2 3">DSM 27375</strain>
    </source>
</reference>
<dbReference type="GO" id="GO:0003677">
    <property type="term" value="F:DNA binding"/>
    <property type="evidence" value="ECO:0007669"/>
    <property type="project" value="UniProtKB-KW"/>
</dbReference>
<dbReference type="SUPFAM" id="SSF53098">
    <property type="entry name" value="Ribonuclease H-like"/>
    <property type="match status" value="1"/>
</dbReference>
<evidence type="ECO:0000259" key="1">
    <source>
        <dbReference type="Pfam" id="PF14706"/>
    </source>
</evidence>
<name>A0A1G7Q4P9_9RHOB</name>
<proteinExistence type="predicted"/>
<dbReference type="Pfam" id="PF14706">
    <property type="entry name" value="Tnp_DNA_bind"/>
    <property type="match status" value="1"/>
</dbReference>
<dbReference type="RefSeq" id="WP_074646050.1">
    <property type="nucleotide sequence ID" value="NZ_FNBL01000009.1"/>
</dbReference>
<dbReference type="Gene3D" id="1.10.246.40">
    <property type="entry name" value="Tn5 transposase, domain 1"/>
    <property type="match status" value="1"/>
</dbReference>
<dbReference type="Proteomes" id="UP000182284">
    <property type="component" value="Unassembled WGS sequence"/>
</dbReference>
<dbReference type="OrthoDB" id="29815at2"/>
<organism evidence="2 3">
    <name type="scientific">Celeribacter baekdonensis</name>
    <dbReference type="NCBI Taxonomy" id="875171"/>
    <lineage>
        <taxon>Bacteria</taxon>
        <taxon>Pseudomonadati</taxon>
        <taxon>Pseudomonadota</taxon>
        <taxon>Alphaproteobacteria</taxon>
        <taxon>Rhodobacterales</taxon>
        <taxon>Roseobacteraceae</taxon>
        <taxon>Celeribacter</taxon>
    </lineage>
</organism>
<protein>
    <submittedName>
        <fullName evidence="2">Transposase DNA-binding</fullName>
    </submittedName>
</protein>
<accession>A0A1G7Q4P9</accession>
<keyword evidence="2" id="KW-0238">DNA-binding</keyword>
<dbReference type="AlphaFoldDB" id="A0A1G7Q4P9"/>
<dbReference type="InterPro" id="IPR038215">
    <property type="entry name" value="TN5-like_N_sf"/>
</dbReference>
<dbReference type="EMBL" id="FNBL01000009">
    <property type="protein sequence ID" value="SDF93448.1"/>
    <property type="molecule type" value="Genomic_DNA"/>
</dbReference>
<dbReference type="PANTHER" id="PTHR37319:SF1">
    <property type="entry name" value="TRANSPOSASE TN5 DIMERISATION DOMAIN-CONTAINING PROTEIN"/>
    <property type="match status" value="1"/>
</dbReference>
<dbReference type="InterPro" id="IPR014735">
    <property type="entry name" value="Transposase_Tn5-like_N"/>
</dbReference>
<dbReference type="InterPro" id="IPR047768">
    <property type="entry name" value="Tn5p-like"/>
</dbReference>
<gene>
    <name evidence="2" type="ORF">SAMN04488117_1091</name>
</gene>
<dbReference type="PANTHER" id="PTHR37319">
    <property type="entry name" value="TRANSPOSASE"/>
    <property type="match status" value="1"/>
</dbReference>